<evidence type="ECO:0000313" key="9">
    <source>
        <dbReference type="Proteomes" id="UP000003675"/>
    </source>
</evidence>
<dbReference type="Gene3D" id="3.40.50.1580">
    <property type="entry name" value="Nucleoside phosphorylase domain"/>
    <property type="match status" value="1"/>
</dbReference>
<reference evidence="7 9" key="1">
    <citation type="submission" date="2009-09" db="EMBL/GenBank/DDBJ databases">
        <authorList>
            <person name="Qin X."/>
            <person name="Bachman B."/>
            <person name="Battles P."/>
            <person name="Bell A."/>
            <person name="Bess C."/>
            <person name="Bickham C."/>
            <person name="Chaboub L."/>
            <person name="Chen D."/>
            <person name="Coyle M."/>
            <person name="Deiros D.R."/>
            <person name="Dinh H."/>
            <person name="Forbes L."/>
            <person name="Fowler G."/>
            <person name="Francisco L."/>
            <person name="Fu Q."/>
            <person name="Gubbala S."/>
            <person name="Hale W."/>
            <person name="Han Y."/>
            <person name="Hemphill L."/>
            <person name="Highlander S.K."/>
            <person name="Hirani K."/>
            <person name="Hogues M."/>
            <person name="Jackson L."/>
            <person name="Jakkamsetti A."/>
            <person name="Javaid M."/>
            <person name="Jiang H."/>
            <person name="Korchina V."/>
            <person name="Kovar C."/>
            <person name="Lara F."/>
            <person name="Lee S."/>
            <person name="Mata R."/>
            <person name="Mathew T."/>
            <person name="Moen C."/>
            <person name="Morales K."/>
            <person name="Munidasa M."/>
            <person name="Nazareth L."/>
            <person name="Ngo R."/>
            <person name="Nguyen L."/>
            <person name="Okwuonu G."/>
            <person name="Ongeri F."/>
            <person name="Patil S."/>
            <person name="Petrosino J."/>
            <person name="Pham C."/>
            <person name="Pham P."/>
            <person name="Pu L.-L."/>
            <person name="Puazo M."/>
            <person name="Raj R."/>
            <person name="Reid J."/>
            <person name="Rouhana J."/>
            <person name="Saada N."/>
            <person name="Shang Y."/>
            <person name="Simmons D."/>
            <person name="Thornton R."/>
            <person name="Warren J."/>
            <person name="Weissenberger G."/>
            <person name="Zhang J."/>
            <person name="Zhang L."/>
            <person name="Zhou C."/>
            <person name="Zhu D."/>
            <person name="Muzny D."/>
            <person name="Worley K."/>
            <person name="Gibbs R."/>
        </authorList>
    </citation>
    <scope>NUCLEOTIDE SEQUENCE [LARGE SCALE GENOMIC DNA]</scope>
    <source>
        <strain evidence="7 9">DSM 16041</strain>
    </source>
</reference>
<feature type="binding site" description="in other chain" evidence="5">
    <location>
        <begin position="94"/>
        <end position="97"/>
    </location>
    <ligand>
        <name>phosphate</name>
        <dbReference type="ChEBI" id="CHEBI:43474"/>
        <note>ligand shared between dimeric partners</note>
    </ligand>
</feature>
<organism evidence="7 9">
    <name type="scientific">Limosilactobacillus antri DSM 16041</name>
    <dbReference type="NCBI Taxonomy" id="525309"/>
    <lineage>
        <taxon>Bacteria</taxon>
        <taxon>Bacillati</taxon>
        <taxon>Bacillota</taxon>
        <taxon>Bacilli</taxon>
        <taxon>Lactobacillales</taxon>
        <taxon>Lactobacillaceae</taxon>
        <taxon>Limosilactobacillus</taxon>
    </lineage>
</organism>
<name>C8P4S6_9LACO</name>
<evidence type="ECO:0000313" key="7">
    <source>
        <dbReference type="EMBL" id="EEW54520.1"/>
    </source>
</evidence>
<keyword evidence="3 5" id="KW-0808">Transferase</keyword>
<dbReference type="GO" id="GO:0006152">
    <property type="term" value="P:purine nucleoside catabolic process"/>
    <property type="evidence" value="ECO:0007669"/>
    <property type="project" value="TreeGrafter"/>
</dbReference>
<dbReference type="HAMAP" id="MF_01627">
    <property type="entry name" value="Pur_nucleosid_phosp"/>
    <property type="match status" value="1"/>
</dbReference>
<feature type="binding site" evidence="5">
    <location>
        <position position="50"/>
    </location>
    <ligand>
        <name>phosphate</name>
        <dbReference type="ChEBI" id="CHEBI:43474"/>
        <note>ligand shared between dimeric partners</note>
    </ligand>
</feature>
<dbReference type="Proteomes" id="UP000003675">
    <property type="component" value="Unassembled WGS sequence"/>
</dbReference>
<feature type="site" description="Important for catalytic activity" evidence="5">
    <location>
        <position position="224"/>
    </location>
</feature>
<dbReference type="InterPro" id="IPR004402">
    <property type="entry name" value="DeoD-type"/>
</dbReference>
<dbReference type="PATRIC" id="fig|525309.8.peg.2030"/>
<feature type="binding site" evidence="5">
    <location>
        <position position="11"/>
    </location>
    <ligand>
        <name>a purine D-ribonucleoside</name>
        <dbReference type="ChEBI" id="CHEBI:142355"/>
        <note>ligand shared between dimeric partners</note>
    </ligand>
</feature>
<evidence type="ECO:0000256" key="1">
    <source>
        <dbReference type="ARBA" id="ARBA00010456"/>
    </source>
</evidence>
<dbReference type="PROSITE" id="PS01232">
    <property type="entry name" value="PNP_UDP_1"/>
    <property type="match status" value="1"/>
</dbReference>
<dbReference type="AlphaFoldDB" id="C8P4S6"/>
<reference evidence="8 10" key="2">
    <citation type="journal article" date="2015" name="Genome Announc.">
        <title>Expanding the biotechnology potential of lactobacilli through comparative genomics of 213 strains and associated genera.</title>
        <authorList>
            <person name="Sun Z."/>
            <person name="Harris H.M."/>
            <person name="McCann A."/>
            <person name="Guo C."/>
            <person name="Argimon S."/>
            <person name="Zhang W."/>
            <person name="Yang X."/>
            <person name="Jeffery I.B."/>
            <person name="Cooney J.C."/>
            <person name="Kagawa T.F."/>
            <person name="Liu W."/>
            <person name="Song Y."/>
            <person name="Salvetti E."/>
            <person name="Wrobel A."/>
            <person name="Rasinkangas P."/>
            <person name="Parkhill J."/>
            <person name="Rea M.C."/>
            <person name="O'Sullivan O."/>
            <person name="Ritari J."/>
            <person name="Douillard F.P."/>
            <person name="Paul Ross R."/>
            <person name="Yang R."/>
            <person name="Briner A.E."/>
            <person name="Felis G.E."/>
            <person name="de Vos W.M."/>
            <person name="Barrangou R."/>
            <person name="Klaenhammer T.R."/>
            <person name="Caufield P.W."/>
            <person name="Cui Y."/>
            <person name="Zhang H."/>
            <person name="O'Toole P.W."/>
        </authorList>
    </citation>
    <scope>NUCLEOTIDE SEQUENCE [LARGE SCALE GENOMIC DNA]</scope>
    <source>
        <strain evidence="8 10">DSM 16041</strain>
    </source>
</reference>
<comment type="function">
    <text evidence="5">Catalyzes the reversible phosphorolytic breakdown of the N-glycosidic bond in the beta-(deoxy)ribonucleoside molecules, with the formation of the corresponding free purine bases and pentose-1-phosphate.</text>
</comment>
<evidence type="ECO:0000313" key="8">
    <source>
        <dbReference type="EMBL" id="KRK60170.1"/>
    </source>
</evidence>
<evidence type="ECO:0000256" key="4">
    <source>
        <dbReference type="ARBA" id="ARBA00048447"/>
    </source>
</evidence>
<keyword evidence="10" id="KW-1185">Reference proteome</keyword>
<evidence type="ECO:0000259" key="6">
    <source>
        <dbReference type="Pfam" id="PF01048"/>
    </source>
</evidence>
<dbReference type="GO" id="GO:0004731">
    <property type="term" value="F:purine-nucleoside phosphorylase activity"/>
    <property type="evidence" value="ECO:0007669"/>
    <property type="project" value="UniProtKB-UniRule"/>
</dbReference>
<dbReference type="EMBL" id="AZDK01000007">
    <property type="protein sequence ID" value="KRK60170.1"/>
    <property type="molecule type" value="Genomic_DNA"/>
</dbReference>
<dbReference type="PANTHER" id="PTHR43691">
    <property type="entry name" value="URIDINE PHOSPHORYLASE"/>
    <property type="match status" value="1"/>
</dbReference>
<dbReference type="NCBIfam" id="NF004489">
    <property type="entry name" value="PRK05819.1"/>
    <property type="match status" value="1"/>
</dbReference>
<dbReference type="CDD" id="cd09006">
    <property type="entry name" value="PNP_EcPNPI-like"/>
    <property type="match status" value="1"/>
</dbReference>
<dbReference type="InterPro" id="IPR000845">
    <property type="entry name" value="Nucleoside_phosphorylase_d"/>
</dbReference>
<proteinExistence type="inferred from homology"/>
<feature type="binding site" description="in other chain" evidence="5">
    <location>
        <position position="31"/>
    </location>
    <ligand>
        <name>phosphate</name>
        <dbReference type="ChEBI" id="CHEBI:43474"/>
        <note>ligand shared between dimeric partners</note>
    </ligand>
</feature>
<dbReference type="EC" id="2.4.2.1" evidence="5"/>
<evidence type="ECO:0000256" key="5">
    <source>
        <dbReference type="HAMAP-Rule" id="MF_01627"/>
    </source>
</evidence>
<comment type="catalytic activity">
    <reaction evidence="5">
        <text>a purine D-ribonucleoside + phosphate = a purine nucleobase + alpha-D-ribose 1-phosphate</text>
        <dbReference type="Rhea" id="RHEA:19805"/>
        <dbReference type="ChEBI" id="CHEBI:26386"/>
        <dbReference type="ChEBI" id="CHEBI:43474"/>
        <dbReference type="ChEBI" id="CHEBI:57720"/>
        <dbReference type="ChEBI" id="CHEBI:142355"/>
        <dbReference type="EC" id="2.4.2.1"/>
    </reaction>
</comment>
<protein>
    <recommendedName>
        <fullName evidence="5">Purine nucleoside phosphorylase DeoD-type</fullName>
        <shortName evidence="5">PNP</shortName>
        <ecNumber evidence="5">2.4.2.1</ecNumber>
    </recommendedName>
</protein>
<comment type="catalytic activity">
    <reaction evidence="5">
        <text>a purine 2'-deoxy-D-ribonucleoside + phosphate = a purine nucleobase + 2-deoxy-alpha-D-ribose 1-phosphate</text>
        <dbReference type="Rhea" id="RHEA:36431"/>
        <dbReference type="ChEBI" id="CHEBI:26386"/>
        <dbReference type="ChEBI" id="CHEBI:43474"/>
        <dbReference type="ChEBI" id="CHEBI:57259"/>
        <dbReference type="ChEBI" id="CHEBI:142361"/>
        <dbReference type="EC" id="2.4.2.1"/>
    </reaction>
</comment>
<dbReference type="PANTHER" id="PTHR43691:SF11">
    <property type="entry name" value="FI09636P-RELATED"/>
    <property type="match status" value="1"/>
</dbReference>
<feature type="domain" description="Nucleoside phosphorylase" evidence="6">
    <location>
        <begin position="23"/>
        <end position="229"/>
    </location>
</feature>
<dbReference type="eggNOG" id="COG0813">
    <property type="taxonomic scope" value="Bacteria"/>
</dbReference>
<feature type="active site" description="Proton donor" evidence="5">
    <location>
        <position position="211"/>
    </location>
</feature>
<feature type="binding site" description="in other chain" evidence="5">
    <location>
        <position position="27"/>
    </location>
    <ligand>
        <name>phosphate</name>
        <dbReference type="ChEBI" id="CHEBI:43474"/>
        <note>ligand shared between dimeric partners</note>
    </ligand>
</feature>
<evidence type="ECO:0000313" key="10">
    <source>
        <dbReference type="Proteomes" id="UP000051883"/>
    </source>
</evidence>
<dbReference type="GO" id="GO:0005829">
    <property type="term" value="C:cytosol"/>
    <property type="evidence" value="ECO:0007669"/>
    <property type="project" value="TreeGrafter"/>
</dbReference>
<dbReference type="EMBL" id="ACLL01000009">
    <property type="protein sequence ID" value="EEW54520.1"/>
    <property type="molecule type" value="Genomic_DNA"/>
</dbReference>
<comment type="caution">
    <text evidence="7">The sequence shown here is derived from an EMBL/GenBank/DDBJ whole genome shotgun (WGS) entry which is preliminary data.</text>
</comment>
<dbReference type="InterPro" id="IPR035994">
    <property type="entry name" value="Nucleoside_phosphorylase_sf"/>
</dbReference>
<keyword evidence="2 5" id="KW-0328">Glycosyltransferase</keyword>
<accession>C8P4S6</accession>
<evidence type="ECO:0000256" key="2">
    <source>
        <dbReference type="ARBA" id="ARBA00022676"/>
    </source>
</evidence>
<sequence length="243" mass="26626">MIKEEHEMSTHIGAQMGDYADTVLLPGDPLRAKYIAENFLENVKQVNSVRNAFGYTGEYKGHRVSVQGSGMGIPSMSIYINELVKFFGVKTIIRVGSCGGIAPDVHLRDVILAQGSSTDSAVTVNTFGPGFHYAPLADFKLLDTAYHAAEKLGIDTKVGDIFAADRFYNDELDMQKLRDYGILGTEMESAGLYLLAAKLHFRALSVLTVSDLIFGEEKTTAEEREKTFNDMINISLETAIAGK</sequence>
<feature type="binding site" description="in other chain" evidence="5">
    <location>
        <begin position="186"/>
        <end position="188"/>
    </location>
    <ligand>
        <name>a purine D-ribonucleoside</name>
        <dbReference type="ChEBI" id="CHEBI:142355"/>
        <note>ligand shared between dimeric partners</note>
    </ligand>
</feature>
<gene>
    <name evidence="5 7" type="primary">deoD</name>
    <name evidence="8" type="ORF">FC31_GL001958</name>
    <name evidence="7" type="ORF">HMPREF0494_0320</name>
</gene>
<dbReference type="STRING" id="525309.HMPREF0494_0320"/>
<dbReference type="InterPro" id="IPR018016">
    <property type="entry name" value="Nucleoside_phosphorylase_CS"/>
</dbReference>
<feature type="binding site" description="in other chain" evidence="5">
    <location>
        <begin position="210"/>
        <end position="211"/>
    </location>
    <ligand>
        <name>a purine D-ribonucleoside</name>
        <dbReference type="ChEBI" id="CHEBI:142355"/>
        <note>ligand shared between dimeric partners</note>
    </ligand>
</feature>
<dbReference type="Pfam" id="PF01048">
    <property type="entry name" value="PNP_UDP_1"/>
    <property type="match status" value="1"/>
</dbReference>
<dbReference type="GO" id="GO:0004850">
    <property type="term" value="F:uridine phosphorylase activity"/>
    <property type="evidence" value="ECO:0007669"/>
    <property type="project" value="UniProtKB-EC"/>
</dbReference>
<dbReference type="NCBIfam" id="TIGR00107">
    <property type="entry name" value="deoD"/>
    <property type="match status" value="1"/>
</dbReference>
<evidence type="ECO:0000256" key="3">
    <source>
        <dbReference type="ARBA" id="ARBA00022679"/>
    </source>
</evidence>
<comment type="subunit">
    <text evidence="5">Homohexamer; trimer of homodimers.</text>
</comment>
<dbReference type="Proteomes" id="UP000051883">
    <property type="component" value="Unassembled WGS sequence"/>
</dbReference>
<comment type="catalytic activity">
    <reaction evidence="4">
        <text>uridine + phosphate = alpha-D-ribose 1-phosphate + uracil</text>
        <dbReference type="Rhea" id="RHEA:24388"/>
        <dbReference type="ChEBI" id="CHEBI:16704"/>
        <dbReference type="ChEBI" id="CHEBI:17568"/>
        <dbReference type="ChEBI" id="CHEBI:43474"/>
        <dbReference type="ChEBI" id="CHEBI:57720"/>
        <dbReference type="EC" id="2.4.2.3"/>
    </reaction>
</comment>
<comment type="similarity">
    <text evidence="1 5">Belongs to the PNP/UDP phosphorylase family.</text>
</comment>
<dbReference type="HOGENOM" id="CLU_068457_2_0_9"/>
<dbReference type="SUPFAM" id="SSF53167">
    <property type="entry name" value="Purine and uridine phosphorylases"/>
    <property type="match status" value="1"/>
</dbReference>